<feature type="region of interest" description="Disordered" evidence="6">
    <location>
        <begin position="158"/>
        <end position="181"/>
    </location>
</feature>
<feature type="region of interest" description="Disordered" evidence="6">
    <location>
        <begin position="456"/>
        <end position="489"/>
    </location>
</feature>
<evidence type="ECO:0000256" key="1">
    <source>
        <dbReference type="ARBA" id="ARBA00022499"/>
    </source>
</evidence>
<evidence type="ECO:0000256" key="5">
    <source>
        <dbReference type="ARBA" id="ARBA00022859"/>
    </source>
</evidence>
<evidence type="ECO:0000259" key="7">
    <source>
        <dbReference type="Pfam" id="PF16739"/>
    </source>
</evidence>
<dbReference type="Pfam" id="PF16739">
    <property type="entry name" value="CARD_2"/>
    <property type="match status" value="1"/>
</dbReference>
<accession>A0AAD1WCY8</accession>
<dbReference type="InterPro" id="IPR031964">
    <property type="entry name" value="CARD_dom"/>
</dbReference>
<feature type="region of interest" description="Disordered" evidence="6">
    <location>
        <begin position="99"/>
        <end position="139"/>
    </location>
</feature>
<feature type="region of interest" description="Disordered" evidence="6">
    <location>
        <begin position="303"/>
        <end position="323"/>
    </location>
</feature>
<evidence type="ECO:0000256" key="6">
    <source>
        <dbReference type="SAM" id="MobiDB-lite"/>
    </source>
</evidence>
<evidence type="ECO:0000313" key="9">
    <source>
        <dbReference type="Proteomes" id="UP001295444"/>
    </source>
</evidence>
<keyword evidence="2" id="KW-0597">Phosphoprotein</keyword>
<feature type="region of interest" description="Disordered" evidence="6">
    <location>
        <begin position="341"/>
        <end position="423"/>
    </location>
</feature>
<name>A0AAD1WCY8_PELCU</name>
<dbReference type="Proteomes" id="UP001295444">
    <property type="component" value="Chromosome 06"/>
</dbReference>
<feature type="compositionally biased region" description="Pro residues" evidence="6">
    <location>
        <begin position="101"/>
        <end position="112"/>
    </location>
</feature>
<feature type="compositionally biased region" description="Polar residues" evidence="6">
    <location>
        <begin position="643"/>
        <end position="659"/>
    </location>
</feature>
<feature type="compositionally biased region" description="Polar residues" evidence="6">
    <location>
        <begin position="592"/>
        <end position="615"/>
    </location>
</feature>
<protein>
    <submittedName>
        <fullName evidence="8">Mitochondrial antiviral signaling</fullName>
    </submittedName>
</protein>
<evidence type="ECO:0000313" key="8">
    <source>
        <dbReference type="EMBL" id="CAH2299441.1"/>
    </source>
</evidence>
<keyword evidence="4" id="KW-0832">Ubl conjugation</keyword>
<dbReference type="EMBL" id="OW240917">
    <property type="protein sequence ID" value="CAH2299441.1"/>
    <property type="molecule type" value="Genomic_DNA"/>
</dbReference>
<feature type="compositionally biased region" description="Polar residues" evidence="6">
    <location>
        <begin position="382"/>
        <end position="423"/>
    </location>
</feature>
<feature type="compositionally biased region" description="Low complexity" evidence="6">
    <location>
        <begin position="456"/>
        <end position="479"/>
    </location>
</feature>
<reference evidence="8" key="1">
    <citation type="submission" date="2022-03" db="EMBL/GenBank/DDBJ databases">
        <authorList>
            <person name="Alioto T."/>
            <person name="Alioto T."/>
            <person name="Gomez Garrido J."/>
        </authorList>
    </citation>
    <scope>NUCLEOTIDE SEQUENCE</scope>
</reference>
<keyword evidence="1" id="KW-1017">Isopeptide bond</keyword>
<dbReference type="GO" id="GO:0045087">
    <property type="term" value="P:innate immune response"/>
    <property type="evidence" value="ECO:0007669"/>
    <property type="project" value="UniProtKB-KW"/>
</dbReference>
<dbReference type="GO" id="GO:0005737">
    <property type="term" value="C:cytoplasm"/>
    <property type="evidence" value="ECO:0007669"/>
    <property type="project" value="UniProtKB-ARBA"/>
</dbReference>
<evidence type="ECO:0000256" key="3">
    <source>
        <dbReference type="ARBA" id="ARBA00022588"/>
    </source>
</evidence>
<keyword evidence="5" id="KW-0391">Immunity</keyword>
<evidence type="ECO:0000256" key="4">
    <source>
        <dbReference type="ARBA" id="ARBA00022843"/>
    </source>
</evidence>
<feature type="compositionally biased region" description="Low complexity" evidence="6">
    <location>
        <begin position="158"/>
        <end position="170"/>
    </location>
</feature>
<feature type="compositionally biased region" description="Basic and acidic residues" evidence="6">
    <location>
        <begin position="713"/>
        <end position="722"/>
    </location>
</feature>
<organism evidence="8 9">
    <name type="scientific">Pelobates cultripes</name>
    <name type="common">Western spadefoot toad</name>
    <dbReference type="NCBI Taxonomy" id="61616"/>
    <lineage>
        <taxon>Eukaryota</taxon>
        <taxon>Metazoa</taxon>
        <taxon>Chordata</taxon>
        <taxon>Craniata</taxon>
        <taxon>Vertebrata</taxon>
        <taxon>Euteleostomi</taxon>
        <taxon>Amphibia</taxon>
        <taxon>Batrachia</taxon>
        <taxon>Anura</taxon>
        <taxon>Pelobatoidea</taxon>
        <taxon>Pelobatidae</taxon>
        <taxon>Pelobates</taxon>
    </lineage>
</organism>
<feature type="compositionally biased region" description="Low complexity" evidence="6">
    <location>
        <begin position="697"/>
        <end position="711"/>
    </location>
</feature>
<proteinExistence type="predicted"/>
<keyword evidence="3" id="KW-0399">Innate immunity</keyword>
<keyword evidence="9" id="KW-1185">Reference proteome</keyword>
<gene>
    <name evidence="8" type="ORF">PECUL_23A049117</name>
</gene>
<feature type="region of interest" description="Disordered" evidence="6">
    <location>
        <begin position="565"/>
        <end position="722"/>
    </location>
</feature>
<dbReference type="Gene3D" id="1.10.533.10">
    <property type="entry name" value="Death Domain, Fas"/>
    <property type="match status" value="1"/>
</dbReference>
<sequence>MGWAEDQFHKYLLNNMKSLEVINLTEILQYLPCLSTQNQETLRRRIILEGNEATMWDFINDLRKRDDWVNQLLNAIRMRDLGSLADRLQGVYNSFLLPSQPGNPRPLPPPGVPQASSLYYSRQSNPQQPQQNPTNIQPLQPVSILPNALNSEMFQSPVPVQSQPFSSFPSEGLPGTLPSIQLNQGDVQSFSSLPTLAAAETPLSKPLNKVQPQLYSPLLSQGVLDTLSSNNVQPQPLSSPHRLPESLSLVQTNNPLVQETGPALLPLESKSNLPLSKMETTPEQPLSMQSFSLTKRDNKVLQASTSNQQNVPVNESFPLQDTDQKSINNTLVKVAENPHKTLPNLQNTHLDHSKDSSQQADTPSPLPDLGATKMRPPLINHPNPNTVASSSSQITPPAHSSHTAQSSPAQVTKSKHITASTHPSFTPIKFTESIQAKDQIASTSPTRTILIPVNSQQPVNPVPRTNASTSTYSPSTPITRADHGTGSSARHYTEVQQVNPLGRQAAANSSICPMQEEIKDEDENILSKPGVLLSSAEANIRIGGDINGCRALSRNYELMISESLSDNNCDNQTRPPLLPDQRPSTRLDSVRDTNVSTRGGTSSRDQTSPKQQAISNAPKRLTESSQGTTTTEYHDSPDENEYLFNNSPRHNVLSSSGQGPAQEPEESTFDEDTRSFTVNFTGEANIDLGEGNDRLKSQQSSNNLQLSSNKQHIGKDEKESKHYETQTDNNYTKHLLILSLFVAAIGIWVWKKKN</sequence>
<dbReference type="InterPro" id="IPR011029">
    <property type="entry name" value="DEATH-like_dom_sf"/>
</dbReference>
<dbReference type="AlphaFoldDB" id="A0AAD1WCY8"/>
<feature type="domain" description="Caspase recruitment" evidence="7">
    <location>
        <begin position="6"/>
        <end position="91"/>
    </location>
</feature>
<evidence type="ECO:0000256" key="2">
    <source>
        <dbReference type="ARBA" id="ARBA00022553"/>
    </source>
</evidence>
<feature type="compositionally biased region" description="Low complexity" evidence="6">
    <location>
        <begin position="123"/>
        <end position="139"/>
    </location>
</feature>
<feature type="compositionally biased region" description="Polar residues" evidence="6">
    <location>
        <begin position="565"/>
        <end position="574"/>
    </location>
</feature>